<dbReference type="Proteomes" id="UP000236725">
    <property type="component" value="Unassembled WGS sequence"/>
</dbReference>
<proteinExistence type="predicted"/>
<sequence>MAWNKVKIRLENGETADALAPVIVSASRATDIPAFYTDWFFSRLQKGYSAWMNPFNGVRSYVSYRDVRVIVFWSKNPAPLLPYLEELRRRGIHCYIQFTLNNYEGSGLEPHLPSLEERIATFRSLTDVLGKGKVIWRFDPLVLSDRMDVDDLLERVRVVGNQLHGYTDKLVFSYADISVYRKVAANLDREGFLYREFTEADMLCFAKGVHLLNEKWNYDVATCAEEISLEEDYDIYQNKCVDDDLMIRYFSEDKVLMEHLGVECIPGDLFHPEDIIRKTRDNKDKGQRLHCGCITSKDIGEYNTCPHLCAYCYANSSKEKALANWRCHQQNPYSETITGR</sequence>
<protein>
    <recommendedName>
        <fullName evidence="3">DUF1848 domain-containing protein</fullName>
    </recommendedName>
</protein>
<evidence type="ECO:0000313" key="1">
    <source>
        <dbReference type="EMBL" id="SEF45901.1"/>
    </source>
</evidence>
<organism evidence="1 2">
    <name type="scientific">Parabacteroides chinchillae</name>
    <dbReference type="NCBI Taxonomy" id="871327"/>
    <lineage>
        <taxon>Bacteria</taxon>
        <taxon>Pseudomonadati</taxon>
        <taxon>Bacteroidota</taxon>
        <taxon>Bacteroidia</taxon>
        <taxon>Bacteroidales</taxon>
        <taxon>Tannerellaceae</taxon>
        <taxon>Parabacteroides</taxon>
    </lineage>
</organism>
<reference evidence="1 2" key="1">
    <citation type="submission" date="2016-10" db="EMBL/GenBank/DDBJ databases">
        <authorList>
            <person name="Varghese N."/>
            <person name="Submissions S."/>
        </authorList>
    </citation>
    <scope>NUCLEOTIDE SEQUENCE [LARGE SCALE GENOMIC DNA]</scope>
    <source>
        <strain evidence="1 2">DSM 29073</strain>
    </source>
</reference>
<name>A0A8G2F3W2_9BACT</name>
<evidence type="ECO:0008006" key="3">
    <source>
        <dbReference type="Google" id="ProtNLM"/>
    </source>
</evidence>
<dbReference type="EMBL" id="FNVS01000001">
    <property type="protein sequence ID" value="SEF45901.1"/>
    <property type="molecule type" value="Genomic_DNA"/>
</dbReference>
<dbReference type="RefSeq" id="WP_103982226.1">
    <property type="nucleotide sequence ID" value="NZ_FNVS01000001.1"/>
</dbReference>
<dbReference type="InterPro" id="IPR014998">
    <property type="entry name" value="DUF1848"/>
</dbReference>
<dbReference type="Pfam" id="PF08902">
    <property type="entry name" value="DUF1848"/>
    <property type="match status" value="1"/>
</dbReference>
<evidence type="ECO:0000313" key="2">
    <source>
        <dbReference type="Proteomes" id="UP000236725"/>
    </source>
</evidence>
<dbReference type="AlphaFoldDB" id="A0A8G2F3W2"/>
<accession>A0A8G2F3W2</accession>
<keyword evidence="2" id="KW-1185">Reference proteome</keyword>
<gene>
    <name evidence="1" type="ORF">SAMN05444001_101275</name>
</gene>
<comment type="caution">
    <text evidence="1">The sequence shown here is derived from an EMBL/GenBank/DDBJ whole genome shotgun (WGS) entry which is preliminary data.</text>
</comment>